<evidence type="ECO:0000313" key="3">
    <source>
        <dbReference type="EMBL" id="MEA5259048.1"/>
    </source>
</evidence>
<organism evidence="3 4">
    <name type="scientific">Arcicella aquatica</name>
    <dbReference type="NCBI Taxonomy" id="217141"/>
    <lineage>
        <taxon>Bacteria</taxon>
        <taxon>Pseudomonadati</taxon>
        <taxon>Bacteroidota</taxon>
        <taxon>Cytophagia</taxon>
        <taxon>Cytophagales</taxon>
        <taxon>Flectobacillaceae</taxon>
        <taxon>Arcicella</taxon>
    </lineage>
</organism>
<dbReference type="SUPFAM" id="SSF48452">
    <property type="entry name" value="TPR-like"/>
    <property type="match status" value="1"/>
</dbReference>
<dbReference type="Pfam" id="PF13174">
    <property type="entry name" value="TPR_6"/>
    <property type="match status" value="1"/>
</dbReference>
<accession>A0ABU5QPP7</accession>
<dbReference type="EMBL" id="JAYFUL010000024">
    <property type="protein sequence ID" value="MEA5259048.1"/>
    <property type="molecule type" value="Genomic_DNA"/>
</dbReference>
<feature type="chain" id="PRO_5046984201" description="Tetratricopeptide repeat protein" evidence="2">
    <location>
        <begin position="21"/>
        <end position="490"/>
    </location>
</feature>
<feature type="repeat" description="TPR" evidence="1">
    <location>
        <begin position="439"/>
        <end position="472"/>
    </location>
</feature>
<dbReference type="InterPro" id="IPR019734">
    <property type="entry name" value="TPR_rpt"/>
</dbReference>
<feature type="signal peptide" evidence="2">
    <location>
        <begin position="1"/>
        <end position="20"/>
    </location>
</feature>
<protein>
    <recommendedName>
        <fullName evidence="5">Tetratricopeptide repeat protein</fullName>
    </recommendedName>
</protein>
<evidence type="ECO:0000313" key="4">
    <source>
        <dbReference type="Proteomes" id="UP001304671"/>
    </source>
</evidence>
<evidence type="ECO:0000256" key="2">
    <source>
        <dbReference type="SAM" id="SignalP"/>
    </source>
</evidence>
<proteinExistence type="predicted"/>
<comment type="caution">
    <text evidence="3">The sequence shown here is derived from an EMBL/GenBank/DDBJ whole genome shotgun (WGS) entry which is preliminary data.</text>
</comment>
<dbReference type="RefSeq" id="WP_323250563.1">
    <property type="nucleotide sequence ID" value="NZ_JAYFUL010000024.1"/>
</dbReference>
<name>A0ABU5QPP7_9BACT</name>
<keyword evidence="1" id="KW-0802">TPR repeat</keyword>
<dbReference type="PROSITE" id="PS50005">
    <property type="entry name" value="TPR"/>
    <property type="match status" value="1"/>
</dbReference>
<sequence length="490" mass="56129">MKKWNLILVIFLLFSGSSFANDFEFTPNLQNAYNELCKLKVQSAKQLLAKEPANNGIRIWLEDFADMIVLFASEDEKEYERLSDNEDKRLDLIKDLDEDSPYNKFVQAEIKLHWALVKMKLGHETKGGFNAISAYKLLEENRKRFPNFTANYKNLGVFHVMIGSVPENYKWVTKLLGLKGGIQQGLKELNIAVNDKIVGKEAKFYQLFIQSNVLTLDDNERQDLSQFVTNNPDNLAISFLGVSILLRNNKSEMAQKVLQNRPSGAAYISMPIFDLYQAEILFNKGNYSPAIQYYQSYLKNFRGNSFLKDVNFKLFLANWLTNNPDKALNHLAKIPNVGKKFSETDIIAQNFYEQFQKTKAFPNKNLVKACYAFEGGHYTEALAFLDNLEEDSFTSQIDKANFNFRKASILQKMNAQTQAIPFFERAMALCAGQNCHFGASSSLQLGYIYQQRNDKPKARLSFERAIAYKKHEYKNSIDNKAQAALTEMGI</sequence>
<evidence type="ECO:0000256" key="1">
    <source>
        <dbReference type="PROSITE-ProRule" id="PRU00339"/>
    </source>
</evidence>
<dbReference type="Proteomes" id="UP001304671">
    <property type="component" value="Unassembled WGS sequence"/>
</dbReference>
<keyword evidence="2" id="KW-0732">Signal</keyword>
<evidence type="ECO:0008006" key="5">
    <source>
        <dbReference type="Google" id="ProtNLM"/>
    </source>
</evidence>
<dbReference type="InterPro" id="IPR011990">
    <property type="entry name" value="TPR-like_helical_dom_sf"/>
</dbReference>
<gene>
    <name evidence="3" type="ORF">VB264_14725</name>
</gene>
<dbReference type="SMART" id="SM00028">
    <property type="entry name" value="TPR"/>
    <property type="match status" value="3"/>
</dbReference>
<keyword evidence="4" id="KW-1185">Reference proteome</keyword>
<dbReference type="Gene3D" id="1.25.40.10">
    <property type="entry name" value="Tetratricopeptide repeat domain"/>
    <property type="match status" value="2"/>
</dbReference>
<reference evidence="3 4" key="1">
    <citation type="submission" date="2023-12" db="EMBL/GenBank/DDBJ databases">
        <title>Novel species of the genus Arcicella isolated from rivers.</title>
        <authorList>
            <person name="Lu H."/>
        </authorList>
    </citation>
    <scope>NUCLEOTIDE SEQUENCE [LARGE SCALE GENOMIC DNA]</scope>
    <source>
        <strain evidence="3 4">LMG 21963</strain>
    </source>
</reference>